<feature type="transmembrane region" description="Helical" evidence="1">
    <location>
        <begin position="7"/>
        <end position="27"/>
    </location>
</feature>
<evidence type="ECO:0000256" key="1">
    <source>
        <dbReference type="SAM" id="Phobius"/>
    </source>
</evidence>
<evidence type="ECO:0000313" key="2">
    <source>
        <dbReference type="EMBL" id="MBU4692359.1"/>
    </source>
</evidence>
<dbReference type="Proteomes" id="UP000718793">
    <property type="component" value="Unassembled WGS sequence"/>
</dbReference>
<organism evidence="2 3">
    <name type="scientific">Mycoplasma zalophi</name>
    <dbReference type="NCBI Taxonomy" id="191287"/>
    <lineage>
        <taxon>Bacteria</taxon>
        <taxon>Bacillati</taxon>
        <taxon>Mycoplasmatota</taxon>
        <taxon>Mollicutes</taxon>
        <taxon>Mycoplasmataceae</taxon>
        <taxon>Mycoplasma</taxon>
    </lineage>
</organism>
<comment type="caution">
    <text evidence="2">The sequence shown here is derived from an EMBL/GenBank/DDBJ whole genome shotgun (WGS) entry which is preliminary data.</text>
</comment>
<gene>
    <name evidence="2" type="ORF">KQ875_01960</name>
</gene>
<dbReference type="RefSeq" id="WP_216488842.1">
    <property type="nucleotide sequence ID" value="NZ_JAHMHH010000001.1"/>
</dbReference>
<reference evidence="2" key="1">
    <citation type="submission" date="2021-06" db="EMBL/GenBank/DDBJ databases">
        <title>Novel Mycoplasma species detected in California sea lions (Zalophus californianus) from the USA.</title>
        <authorList>
            <person name="Volokhov D.V."/>
            <person name="Furtak V.A."/>
            <person name="Zagorodnyaya T.A."/>
        </authorList>
    </citation>
    <scope>NUCLEOTIDE SEQUENCE [LARGE SCALE GENOMIC DNA]</scope>
    <source>
        <strain evidence="2">CSL 5346</strain>
    </source>
</reference>
<protein>
    <submittedName>
        <fullName evidence="2">Uncharacterized protein</fullName>
    </submittedName>
</protein>
<keyword evidence="1" id="KW-0472">Membrane</keyword>
<proteinExistence type="predicted"/>
<name>A0ABS6DPW0_9MOLU</name>
<evidence type="ECO:0000313" key="3">
    <source>
        <dbReference type="Proteomes" id="UP000718793"/>
    </source>
</evidence>
<dbReference type="EMBL" id="JAHMHH010000001">
    <property type="protein sequence ID" value="MBU4692359.1"/>
    <property type="molecule type" value="Genomic_DNA"/>
</dbReference>
<sequence length="325" mass="36610">MKLKNKPLANIIGVAISLGLIIAPIAITTSLISSKKDEPEQKITPKKEINIELNITKKTLPEVKAEFNNNIKNEWKQLKSLNDTTKNTAIKSKVETLSNSILDNLNKNIEKVQTTLKDVVSEEQLIQITNMYSQASSILNKKLKDILDSLIVAVNNDQEINDGLAFVKGKLNVETLNNLKFSLVTVLDGNLNNIKGIEKSVFNSLKENESTKNIAVLDTFIEKMNEFYNTEIKTLITEIQNISFDNLASEGIEAQVAKFKTVLDKFKEDSRVKAHELLTNEEDYNTIKGILYPKFETLFNVALQSETLLKEKTKELVEIINTIIK</sequence>
<keyword evidence="1" id="KW-1133">Transmembrane helix</keyword>
<keyword evidence="3" id="KW-1185">Reference proteome</keyword>
<keyword evidence="1" id="KW-0812">Transmembrane</keyword>
<accession>A0ABS6DPW0</accession>